<organism evidence="1 2">
    <name type="scientific">Acrodontium crateriforme</name>
    <dbReference type="NCBI Taxonomy" id="150365"/>
    <lineage>
        <taxon>Eukaryota</taxon>
        <taxon>Fungi</taxon>
        <taxon>Dikarya</taxon>
        <taxon>Ascomycota</taxon>
        <taxon>Pezizomycotina</taxon>
        <taxon>Dothideomycetes</taxon>
        <taxon>Dothideomycetidae</taxon>
        <taxon>Mycosphaerellales</taxon>
        <taxon>Teratosphaeriaceae</taxon>
        <taxon>Acrodontium</taxon>
    </lineage>
</organism>
<protein>
    <submittedName>
        <fullName evidence="1">Uncharacterized protein</fullName>
    </submittedName>
</protein>
<dbReference type="AlphaFoldDB" id="A0AAQ3M2E9"/>
<evidence type="ECO:0000313" key="2">
    <source>
        <dbReference type="Proteomes" id="UP001303373"/>
    </source>
</evidence>
<name>A0AAQ3M2E9_9PEZI</name>
<gene>
    <name evidence="1" type="ORF">R9X50_00140800</name>
</gene>
<proteinExistence type="predicted"/>
<evidence type="ECO:0000313" key="1">
    <source>
        <dbReference type="EMBL" id="WPG98615.1"/>
    </source>
</evidence>
<accession>A0AAQ3M2E9</accession>
<dbReference type="EMBL" id="CP138581">
    <property type="protein sequence ID" value="WPG98615.1"/>
    <property type="molecule type" value="Genomic_DNA"/>
</dbReference>
<sequence length="131" mass="14098">MSVPDGFSMPPPPSNDDQLCRVRAPPAVVAAIAIFGLTLRSAVKDSQSSALLYTKLEQAIGTRDTHGLLQDIERAREHSGYGADLHGAIKHAIECDNLDAIRILLDTNVPASIDDLKSAARMGNIPSRHFL</sequence>
<reference evidence="1 2" key="1">
    <citation type="submission" date="2023-11" db="EMBL/GenBank/DDBJ databases">
        <title>An acidophilic fungus is an integral part of prey digestion in a carnivorous sundew plant.</title>
        <authorList>
            <person name="Tsai I.J."/>
        </authorList>
    </citation>
    <scope>NUCLEOTIDE SEQUENCE [LARGE SCALE GENOMIC DNA]</scope>
    <source>
        <strain evidence="1">169a</strain>
    </source>
</reference>
<dbReference type="Proteomes" id="UP001303373">
    <property type="component" value="Chromosome 2"/>
</dbReference>
<keyword evidence="2" id="KW-1185">Reference proteome</keyword>